<evidence type="ECO:0000256" key="11">
    <source>
        <dbReference type="ARBA" id="ARBA00022824"/>
    </source>
</evidence>
<evidence type="ECO:0000256" key="12">
    <source>
        <dbReference type="ARBA" id="ARBA00022968"/>
    </source>
</evidence>
<sequence length="450" mass="53382">MEFKNYEEKEEINCFLLKNNLAISAISRINTNFCKQFIKSKLCEINNYWPIEKIENNCEEYFENSPEFCIQKCLNSGFSFAGVGFGVNCYCFNYLIDKNENIVNENLCNFYVCPGKENEFCGGNGTLFVYKTGIKDKQTKILPKFIPYNGKSSLNKIKILFLLQLNGRDYLQIRRLLGMIYSQKHFYFVHVDSRQQFLYSEMLKIQKEFEIKGFFNFKVLRKRFATIWGGTSLLELFLFVINQSIFELEIKWDYIINLSEKDMPLLSLEELEKQLEKKRFATIWGGTSLLELFLFVINQSIFELEIKWDYIINLSEKDMPLLSLEELEKQLENFSNKSYLSSHGYNTASFLNKQGFNFHFLECEKRMWRVAKRNDFPLNLRLDGGSDWLIIHRDLAEYSVSTEDLPSNLRLLFTTILLPLESFFHTVWFFIKRYFGENIQKNFCSNFIIF</sequence>
<evidence type="ECO:0000256" key="6">
    <source>
        <dbReference type="ARBA" id="ARBA00011972"/>
    </source>
</evidence>
<evidence type="ECO:0000256" key="18">
    <source>
        <dbReference type="ARBA" id="ARBA00042865"/>
    </source>
</evidence>
<dbReference type="PANTHER" id="PTHR46025">
    <property type="entry name" value="XYLOSYLTRANSFERASE OXT"/>
    <property type="match status" value="1"/>
</dbReference>
<dbReference type="InterPro" id="IPR002889">
    <property type="entry name" value="WSC_carb-bd"/>
</dbReference>
<comment type="similarity">
    <text evidence="5">Belongs to the glycosyltransferase 14 family. XylT subfamily.</text>
</comment>
<keyword evidence="14" id="KW-0333">Golgi apparatus</keyword>
<feature type="domain" description="WSC" evidence="21">
    <location>
        <begin position="37"/>
        <end position="133"/>
    </location>
</feature>
<protein>
    <recommendedName>
        <fullName evidence="6">protein xylosyltransferase</fullName>
        <ecNumber evidence="6">2.4.2.26</ecNumber>
    </recommendedName>
    <alternativeName>
        <fullName evidence="18">Peptide O-xylosyltransferase</fullName>
    </alternativeName>
</protein>
<evidence type="ECO:0000313" key="23">
    <source>
        <dbReference type="WBParaSite" id="Minc3s03645g34410"/>
    </source>
</evidence>
<dbReference type="Pfam" id="PF02485">
    <property type="entry name" value="Branch"/>
    <property type="match status" value="2"/>
</dbReference>
<dbReference type="Pfam" id="PF01822">
    <property type="entry name" value="WSC"/>
    <property type="match status" value="1"/>
</dbReference>
<keyword evidence="12" id="KW-0735">Signal-anchor</keyword>
<keyword evidence="16" id="KW-1015">Disulfide bond</keyword>
<evidence type="ECO:0000256" key="16">
    <source>
        <dbReference type="ARBA" id="ARBA00023157"/>
    </source>
</evidence>
<evidence type="ECO:0000256" key="19">
    <source>
        <dbReference type="ARBA" id="ARBA00047847"/>
    </source>
</evidence>
<proteinExistence type="inferred from homology"/>
<dbReference type="GO" id="GO:0015012">
    <property type="term" value="P:heparan sulfate proteoglycan biosynthetic process"/>
    <property type="evidence" value="ECO:0007669"/>
    <property type="project" value="TreeGrafter"/>
</dbReference>
<evidence type="ECO:0000256" key="17">
    <source>
        <dbReference type="ARBA" id="ARBA00023180"/>
    </source>
</evidence>
<organism evidence="22 23">
    <name type="scientific">Meloidogyne incognita</name>
    <name type="common">Southern root-knot nematode worm</name>
    <name type="synonym">Oxyuris incognita</name>
    <dbReference type="NCBI Taxonomy" id="6306"/>
    <lineage>
        <taxon>Eukaryota</taxon>
        <taxon>Metazoa</taxon>
        <taxon>Ecdysozoa</taxon>
        <taxon>Nematoda</taxon>
        <taxon>Chromadorea</taxon>
        <taxon>Rhabditida</taxon>
        <taxon>Tylenchina</taxon>
        <taxon>Tylenchomorpha</taxon>
        <taxon>Tylenchoidea</taxon>
        <taxon>Meloidogynidae</taxon>
        <taxon>Meloidogyninae</taxon>
        <taxon>Meloidogyne</taxon>
        <taxon>Meloidogyne incognita group</taxon>
    </lineage>
</organism>
<evidence type="ECO:0000259" key="21">
    <source>
        <dbReference type="PROSITE" id="PS51212"/>
    </source>
</evidence>
<keyword evidence="7" id="KW-0328">Glycosyltransferase</keyword>
<keyword evidence="17" id="KW-0325">Glycoprotein</keyword>
<evidence type="ECO:0000256" key="3">
    <source>
        <dbReference type="ARBA" id="ARBA00004840"/>
    </source>
</evidence>
<keyword evidence="11" id="KW-0256">Endoplasmic reticulum</keyword>
<dbReference type="GO" id="GO:0030158">
    <property type="term" value="F:protein xylosyltransferase activity"/>
    <property type="evidence" value="ECO:0007669"/>
    <property type="project" value="UniProtKB-EC"/>
</dbReference>
<evidence type="ECO:0000256" key="7">
    <source>
        <dbReference type="ARBA" id="ARBA00022676"/>
    </source>
</evidence>
<dbReference type="GO" id="GO:0050650">
    <property type="term" value="P:chondroitin sulfate proteoglycan biosynthetic process"/>
    <property type="evidence" value="ECO:0007669"/>
    <property type="project" value="TreeGrafter"/>
</dbReference>
<evidence type="ECO:0000256" key="5">
    <source>
        <dbReference type="ARBA" id="ARBA00010195"/>
    </source>
</evidence>
<comment type="catalytic activity">
    <reaction evidence="19">
        <text>UDP-alpha-D-xylose + L-seryl-[protein] = 3-O-(beta-D-xylosyl)-L-seryl-[protein] + UDP + H(+)</text>
        <dbReference type="Rhea" id="RHEA:50192"/>
        <dbReference type="Rhea" id="RHEA-COMP:9863"/>
        <dbReference type="Rhea" id="RHEA-COMP:12567"/>
        <dbReference type="ChEBI" id="CHEBI:15378"/>
        <dbReference type="ChEBI" id="CHEBI:29999"/>
        <dbReference type="ChEBI" id="CHEBI:57632"/>
        <dbReference type="ChEBI" id="CHEBI:58223"/>
        <dbReference type="ChEBI" id="CHEBI:132085"/>
        <dbReference type="EC" id="2.4.2.26"/>
    </reaction>
</comment>
<feature type="transmembrane region" description="Helical" evidence="20">
    <location>
        <begin position="411"/>
        <end position="431"/>
    </location>
</feature>
<evidence type="ECO:0000256" key="10">
    <source>
        <dbReference type="ARBA" id="ARBA00022723"/>
    </source>
</evidence>
<keyword evidence="8" id="KW-0808">Transferase</keyword>
<evidence type="ECO:0000256" key="1">
    <source>
        <dbReference type="ARBA" id="ARBA00004323"/>
    </source>
</evidence>
<keyword evidence="9 20" id="KW-0812">Transmembrane</keyword>
<dbReference type="InterPro" id="IPR043538">
    <property type="entry name" value="XYLT"/>
</dbReference>
<dbReference type="PANTHER" id="PTHR46025:SF3">
    <property type="entry name" value="XYLOSYLTRANSFERASE OXT"/>
    <property type="match status" value="1"/>
</dbReference>
<dbReference type="GO" id="GO:0005789">
    <property type="term" value="C:endoplasmic reticulum membrane"/>
    <property type="evidence" value="ECO:0007669"/>
    <property type="project" value="UniProtKB-SubCell"/>
</dbReference>
<evidence type="ECO:0000256" key="2">
    <source>
        <dbReference type="ARBA" id="ARBA00004648"/>
    </source>
</evidence>
<evidence type="ECO:0000256" key="8">
    <source>
        <dbReference type="ARBA" id="ARBA00022679"/>
    </source>
</evidence>
<dbReference type="GO" id="GO:0046872">
    <property type="term" value="F:metal ion binding"/>
    <property type="evidence" value="ECO:0007669"/>
    <property type="project" value="UniProtKB-KW"/>
</dbReference>
<comment type="subcellular location">
    <subcellularLocation>
        <location evidence="2">Endoplasmic reticulum membrane</location>
        <topology evidence="2">Single-pass type II membrane protein</topology>
    </subcellularLocation>
    <subcellularLocation>
        <location evidence="1">Golgi apparatus membrane</location>
        <topology evidence="1">Single-pass type II membrane protein</topology>
    </subcellularLocation>
</comment>
<keyword evidence="15 20" id="KW-0472">Membrane</keyword>
<comment type="pathway">
    <text evidence="4">Glycan metabolism; heparan sulfate biosynthesis.</text>
</comment>
<keyword evidence="22" id="KW-1185">Reference proteome</keyword>
<keyword evidence="13 20" id="KW-1133">Transmembrane helix</keyword>
<evidence type="ECO:0000256" key="14">
    <source>
        <dbReference type="ARBA" id="ARBA00023034"/>
    </source>
</evidence>
<dbReference type="InterPro" id="IPR003406">
    <property type="entry name" value="Glyco_trans_14"/>
</dbReference>
<evidence type="ECO:0000256" key="9">
    <source>
        <dbReference type="ARBA" id="ARBA00022692"/>
    </source>
</evidence>
<dbReference type="GO" id="GO:0000139">
    <property type="term" value="C:Golgi membrane"/>
    <property type="evidence" value="ECO:0007669"/>
    <property type="project" value="UniProtKB-SubCell"/>
</dbReference>
<dbReference type="PROSITE" id="PS51212">
    <property type="entry name" value="WSC"/>
    <property type="match status" value="1"/>
</dbReference>
<accession>A0A914N532</accession>
<evidence type="ECO:0000256" key="15">
    <source>
        <dbReference type="ARBA" id="ARBA00023136"/>
    </source>
</evidence>
<dbReference type="AlphaFoldDB" id="A0A914N532"/>
<name>A0A914N532_MELIC</name>
<keyword evidence="10" id="KW-0479">Metal-binding</keyword>
<comment type="pathway">
    <text evidence="3">Glycan metabolism; chondroitin sulfate biosynthesis.</text>
</comment>
<evidence type="ECO:0000313" key="22">
    <source>
        <dbReference type="Proteomes" id="UP000887563"/>
    </source>
</evidence>
<dbReference type="Proteomes" id="UP000887563">
    <property type="component" value="Unplaced"/>
</dbReference>
<evidence type="ECO:0000256" key="13">
    <source>
        <dbReference type="ARBA" id="ARBA00022989"/>
    </source>
</evidence>
<dbReference type="WBParaSite" id="Minc3s03645g34410">
    <property type="protein sequence ID" value="Minc3s03645g34410"/>
    <property type="gene ID" value="Minc3s03645g34410"/>
</dbReference>
<reference evidence="23" key="1">
    <citation type="submission" date="2022-11" db="UniProtKB">
        <authorList>
            <consortium name="WormBaseParasite"/>
        </authorList>
    </citation>
    <scope>IDENTIFICATION</scope>
</reference>
<evidence type="ECO:0000256" key="20">
    <source>
        <dbReference type="SAM" id="Phobius"/>
    </source>
</evidence>
<dbReference type="EC" id="2.4.2.26" evidence="6"/>
<evidence type="ECO:0000256" key="4">
    <source>
        <dbReference type="ARBA" id="ARBA00005093"/>
    </source>
</evidence>